<feature type="transmembrane region" description="Helical" evidence="1">
    <location>
        <begin position="6"/>
        <end position="25"/>
    </location>
</feature>
<dbReference type="Proteomes" id="UP000825799">
    <property type="component" value="Chromosome"/>
</dbReference>
<feature type="transmembrane region" description="Helical" evidence="1">
    <location>
        <begin position="89"/>
        <end position="109"/>
    </location>
</feature>
<dbReference type="EMBL" id="CP080590">
    <property type="protein sequence ID" value="QYO78319.1"/>
    <property type="molecule type" value="Genomic_DNA"/>
</dbReference>
<dbReference type="RefSeq" id="WP_220306798.1">
    <property type="nucleotide sequence ID" value="NZ_CP080590.1"/>
</dbReference>
<evidence type="ECO:0000259" key="2">
    <source>
        <dbReference type="Pfam" id="PF03779"/>
    </source>
</evidence>
<feature type="transmembrane region" description="Helical" evidence="1">
    <location>
        <begin position="37"/>
        <end position="60"/>
    </location>
</feature>
<dbReference type="Pfam" id="PF03779">
    <property type="entry name" value="SPW"/>
    <property type="match status" value="1"/>
</dbReference>
<name>A0ABX8WJY3_9HYPH</name>
<keyword evidence="1" id="KW-0812">Transmembrane</keyword>
<evidence type="ECO:0000313" key="4">
    <source>
        <dbReference type="Proteomes" id="UP000825799"/>
    </source>
</evidence>
<protein>
    <submittedName>
        <fullName evidence="3">SPW repeat protein</fullName>
    </submittedName>
</protein>
<proteinExistence type="predicted"/>
<keyword evidence="1" id="KW-1133">Transmembrane helix</keyword>
<gene>
    <name evidence="3" type="ORF">K1X15_07145</name>
</gene>
<feature type="domain" description="SPW repeat-containing integral membrane" evidence="2">
    <location>
        <begin position="6"/>
        <end position="106"/>
    </location>
</feature>
<evidence type="ECO:0000256" key="1">
    <source>
        <dbReference type="SAM" id="Phobius"/>
    </source>
</evidence>
<organism evidence="3 4">
    <name type="scientific">Devosia salina</name>
    <dbReference type="NCBI Taxonomy" id="2860336"/>
    <lineage>
        <taxon>Bacteria</taxon>
        <taxon>Pseudomonadati</taxon>
        <taxon>Pseudomonadota</taxon>
        <taxon>Alphaproteobacteria</taxon>
        <taxon>Hyphomicrobiales</taxon>
        <taxon>Devosiaceae</taxon>
        <taxon>Devosia</taxon>
    </lineage>
</organism>
<accession>A0ABX8WJY3</accession>
<evidence type="ECO:0000313" key="3">
    <source>
        <dbReference type="EMBL" id="QYO78319.1"/>
    </source>
</evidence>
<sequence>MHTNHWQQWVLALAGLWILVSPWLLGTAEMSASNGAMVLWSHIIIGAAISVLAIAALLMFRAWEDWTVALLGLATIALPWLTGFNANGLFTASDVLVGLATIAIAAWSASDELSGA</sequence>
<keyword evidence="4" id="KW-1185">Reference proteome</keyword>
<dbReference type="InterPro" id="IPR005530">
    <property type="entry name" value="SPW"/>
</dbReference>
<feature type="transmembrane region" description="Helical" evidence="1">
    <location>
        <begin position="66"/>
        <end position="82"/>
    </location>
</feature>
<keyword evidence="1" id="KW-0472">Membrane</keyword>
<reference evidence="3 4" key="1">
    <citation type="submission" date="2021-08" db="EMBL/GenBank/DDBJ databases">
        <title>Devosia salina sp. nov., isolated from the South China Sea sediment.</title>
        <authorList>
            <person name="Zhou Z."/>
        </authorList>
    </citation>
    <scope>NUCLEOTIDE SEQUENCE [LARGE SCALE GENOMIC DNA]</scope>
    <source>
        <strain evidence="3 4">SCS-3</strain>
    </source>
</reference>